<organism evidence="1 2">
    <name type="scientific">Hahella chejuensis (strain KCTC 2396)</name>
    <dbReference type="NCBI Taxonomy" id="349521"/>
    <lineage>
        <taxon>Bacteria</taxon>
        <taxon>Pseudomonadati</taxon>
        <taxon>Pseudomonadota</taxon>
        <taxon>Gammaproteobacteria</taxon>
        <taxon>Oceanospirillales</taxon>
        <taxon>Hahellaceae</taxon>
        <taxon>Hahella</taxon>
    </lineage>
</organism>
<sequence>MFREGVREIGGGSCMPALAHSNKNPGKHYEQEIRKKAFQTIGGRIEKTSWEKLAPI</sequence>
<protein>
    <submittedName>
        <fullName evidence="1">Uncharacterized protein</fullName>
    </submittedName>
</protein>
<dbReference type="KEGG" id="hch:HCH_03915"/>
<reference evidence="1 2" key="1">
    <citation type="journal article" date="2005" name="Nucleic Acids Res.">
        <title>Genomic blueprint of Hahella chejuensis, a marine microbe producing an algicidal agent.</title>
        <authorList>
            <person name="Jeong H."/>
            <person name="Yim J.H."/>
            <person name="Lee C."/>
            <person name="Choi S.-H."/>
            <person name="Park Y.K."/>
            <person name="Yoon S.H."/>
            <person name="Hur C.-G."/>
            <person name="Kang H.-Y."/>
            <person name="Kim D."/>
            <person name="Lee H.H."/>
            <person name="Park K.H."/>
            <person name="Park S.-H."/>
            <person name="Park H.-S."/>
            <person name="Lee H.K."/>
            <person name="Oh T.K."/>
            <person name="Kim J.F."/>
        </authorList>
    </citation>
    <scope>NUCLEOTIDE SEQUENCE [LARGE SCALE GENOMIC DNA]</scope>
    <source>
        <strain evidence="1 2">KCTC 2396</strain>
    </source>
</reference>
<evidence type="ECO:0000313" key="1">
    <source>
        <dbReference type="EMBL" id="ABC30637.1"/>
    </source>
</evidence>
<accession>Q2SFD7</accession>
<gene>
    <name evidence="1" type="ordered locus">HCH_03915</name>
</gene>
<keyword evidence="2" id="KW-1185">Reference proteome</keyword>
<name>Q2SFD7_HAHCH</name>
<dbReference type="HOGENOM" id="CLU_3007960_0_0_6"/>
<dbReference type="Proteomes" id="UP000000238">
    <property type="component" value="Chromosome"/>
</dbReference>
<dbReference type="EMBL" id="CP000155">
    <property type="protein sequence ID" value="ABC30637.1"/>
    <property type="molecule type" value="Genomic_DNA"/>
</dbReference>
<dbReference type="STRING" id="349521.HCH_03915"/>
<evidence type="ECO:0000313" key="2">
    <source>
        <dbReference type="Proteomes" id="UP000000238"/>
    </source>
</evidence>
<dbReference type="AlphaFoldDB" id="Q2SFD7"/>
<proteinExistence type="predicted"/>